<dbReference type="EMBL" id="VDFU01000057">
    <property type="protein sequence ID" value="TNC44243.1"/>
    <property type="molecule type" value="Genomic_DNA"/>
</dbReference>
<comment type="caution">
    <text evidence="1">The sequence shown here is derived from an EMBL/GenBank/DDBJ whole genome shotgun (WGS) entry which is preliminary data.</text>
</comment>
<accession>A0A5C4MHW4</accession>
<dbReference type="InterPro" id="IPR025528">
    <property type="entry name" value="BrnA_antitoxin"/>
</dbReference>
<keyword evidence="2" id="KW-1185">Reference proteome</keyword>
<sequence length="109" mass="12210">MRKNADTGSISDRITRVTADEAIESRTDWARVHATTPEEIEAQAAQDEAEDGMAVDLDSVTVHRPPPKAVLHMRVDQDVLDFFKQDGRGYQTKINAVLRAYKDAQSRRG</sequence>
<gene>
    <name evidence="1" type="ORF">FHG66_20655</name>
</gene>
<dbReference type="Proteomes" id="UP000305887">
    <property type="component" value="Unassembled WGS sequence"/>
</dbReference>
<evidence type="ECO:0000313" key="2">
    <source>
        <dbReference type="Proteomes" id="UP000305887"/>
    </source>
</evidence>
<reference evidence="1 2" key="1">
    <citation type="submission" date="2019-06" db="EMBL/GenBank/DDBJ databases">
        <title>YIM 131921 draft genome.</title>
        <authorList>
            <person name="Jiang L."/>
        </authorList>
    </citation>
    <scope>NUCLEOTIDE SEQUENCE [LARGE SCALE GENOMIC DNA]</scope>
    <source>
        <strain evidence="1 2">YIM 131921</strain>
    </source>
</reference>
<proteinExistence type="predicted"/>
<evidence type="ECO:0000313" key="1">
    <source>
        <dbReference type="EMBL" id="TNC44243.1"/>
    </source>
</evidence>
<protein>
    <submittedName>
        <fullName evidence="1">BrnA antitoxin family protein</fullName>
    </submittedName>
</protein>
<dbReference type="OrthoDB" id="361944at2"/>
<dbReference type="Pfam" id="PF14384">
    <property type="entry name" value="BrnA_antitoxin"/>
    <property type="match status" value="1"/>
</dbReference>
<name>A0A5C4MHW4_9RHOB</name>
<dbReference type="AlphaFoldDB" id="A0A5C4MHW4"/>
<dbReference type="RefSeq" id="WP_139079037.1">
    <property type="nucleotide sequence ID" value="NZ_VDFU01000057.1"/>
</dbReference>
<organism evidence="1 2">
    <name type="scientific">Rubellimicrobium rubrum</name>
    <dbReference type="NCBI Taxonomy" id="2585369"/>
    <lineage>
        <taxon>Bacteria</taxon>
        <taxon>Pseudomonadati</taxon>
        <taxon>Pseudomonadota</taxon>
        <taxon>Alphaproteobacteria</taxon>
        <taxon>Rhodobacterales</taxon>
        <taxon>Roseobacteraceae</taxon>
        <taxon>Rubellimicrobium</taxon>
    </lineage>
</organism>